<feature type="transmembrane region" description="Helical" evidence="1">
    <location>
        <begin position="81"/>
        <end position="107"/>
    </location>
</feature>
<name>A0A4U5PGN8_STECR</name>
<organism evidence="2 3">
    <name type="scientific">Steinernema carpocapsae</name>
    <name type="common">Entomopathogenic nematode</name>
    <dbReference type="NCBI Taxonomy" id="34508"/>
    <lineage>
        <taxon>Eukaryota</taxon>
        <taxon>Metazoa</taxon>
        <taxon>Ecdysozoa</taxon>
        <taxon>Nematoda</taxon>
        <taxon>Chromadorea</taxon>
        <taxon>Rhabditida</taxon>
        <taxon>Tylenchina</taxon>
        <taxon>Panagrolaimomorpha</taxon>
        <taxon>Strongyloidoidea</taxon>
        <taxon>Steinernematidae</taxon>
        <taxon>Steinernema</taxon>
    </lineage>
</organism>
<keyword evidence="1" id="KW-0812">Transmembrane</keyword>
<protein>
    <submittedName>
        <fullName evidence="2">Uncharacterized protein</fullName>
    </submittedName>
</protein>
<reference evidence="2 3" key="2">
    <citation type="journal article" date="2019" name="G3 (Bethesda)">
        <title>Hybrid Assembly of the Genome of the Entomopathogenic Nematode Steinernema carpocapsae Identifies the X-Chromosome.</title>
        <authorList>
            <person name="Serra L."/>
            <person name="Macchietto M."/>
            <person name="Macias-Munoz A."/>
            <person name="McGill C.J."/>
            <person name="Rodriguez I.M."/>
            <person name="Rodriguez B."/>
            <person name="Murad R."/>
            <person name="Mortazavi A."/>
        </authorList>
    </citation>
    <scope>NUCLEOTIDE SEQUENCE [LARGE SCALE GENOMIC DNA]</scope>
    <source>
        <strain evidence="2 3">ALL</strain>
    </source>
</reference>
<dbReference type="EMBL" id="AZBU02000002">
    <property type="protein sequence ID" value="TKR95779.1"/>
    <property type="molecule type" value="Genomic_DNA"/>
</dbReference>
<reference evidence="2 3" key="1">
    <citation type="journal article" date="2015" name="Genome Biol.">
        <title>Comparative genomics of Steinernema reveals deeply conserved gene regulatory networks.</title>
        <authorList>
            <person name="Dillman A.R."/>
            <person name="Macchietto M."/>
            <person name="Porter C.F."/>
            <person name="Rogers A."/>
            <person name="Williams B."/>
            <person name="Antoshechkin I."/>
            <person name="Lee M.M."/>
            <person name="Goodwin Z."/>
            <person name="Lu X."/>
            <person name="Lewis E.E."/>
            <person name="Goodrich-Blair H."/>
            <person name="Stock S.P."/>
            <person name="Adams B.J."/>
            <person name="Sternberg P.W."/>
            <person name="Mortazavi A."/>
        </authorList>
    </citation>
    <scope>NUCLEOTIDE SEQUENCE [LARGE SCALE GENOMIC DNA]</scope>
    <source>
        <strain evidence="2 3">ALL</strain>
    </source>
</reference>
<keyword evidence="3" id="KW-1185">Reference proteome</keyword>
<evidence type="ECO:0000256" key="1">
    <source>
        <dbReference type="SAM" id="Phobius"/>
    </source>
</evidence>
<evidence type="ECO:0000313" key="3">
    <source>
        <dbReference type="Proteomes" id="UP000298663"/>
    </source>
</evidence>
<gene>
    <name evidence="2" type="ORF">L596_009903</name>
</gene>
<comment type="caution">
    <text evidence="2">The sequence shown here is derived from an EMBL/GenBank/DDBJ whole genome shotgun (WGS) entry which is preliminary data.</text>
</comment>
<sequence>MCCNAISAEEFWPIKLVLALTDICDGFLVGASLLHFSTCGQFIASNIIIVLLLLYVANISIADAFEVSFDSHSIYQTRTVFLSPLLITQFSTVAGMAVDIVVAVCTYI</sequence>
<proteinExistence type="predicted"/>
<accession>A0A4U5PGN8</accession>
<feature type="transmembrane region" description="Helical" evidence="1">
    <location>
        <begin position="43"/>
        <end position="61"/>
    </location>
</feature>
<evidence type="ECO:0000313" key="2">
    <source>
        <dbReference type="EMBL" id="TKR95779.1"/>
    </source>
</evidence>
<dbReference type="Proteomes" id="UP000298663">
    <property type="component" value="Unassembled WGS sequence"/>
</dbReference>
<keyword evidence="1" id="KW-1133">Transmembrane helix</keyword>
<keyword evidence="1" id="KW-0472">Membrane</keyword>
<dbReference type="AlphaFoldDB" id="A0A4U5PGN8"/>